<dbReference type="InterPro" id="IPR043132">
    <property type="entry name" value="BCAT-like_C"/>
</dbReference>
<keyword evidence="9 17" id="KW-0808">Transferase</keyword>
<evidence type="ECO:0000256" key="3">
    <source>
        <dbReference type="ARBA" id="ARBA00004824"/>
    </source>
</evidence>
<evidence type="ECO:0000256" key="2">
    <source>
        <dbReference type="ARBA" id="ARBA00003109"/>
    </source>
</evidence>
<evidence type="ECO:0000256" key="13">
    <source>
        <dbReference type="ARBA" id="ARBA00048798"/>
    </source>
</evidence>
<comment type="function">
    <text evidence="2 17">Acts on leucine, isoleucine and valine.</text>
</comment>
<dbReference type="InterPro" id="IPR001544">
    <property type="entry name" value="Aminotrans_IV"/>
</dbReference>
<evidence type="ECO:0000313" key="19">
    <source>
        <dbReference type="Proteomes" id="UP000253094"/>
    </source>
</evidence>
<evidence type="ECO:0000256" key="8">
    <source>
        <dbReference type="ARBA" id="ARBA00022605"/>
    </source>
</evidence>
<dbReference type="Gene3D" id="3.30.470.10">
    <property type="match status" value="1"/>
</dbReference>
<dbReference type="Proteomes" id="UP000253094">
    <property type="component" value="Unassembled WGS sequence"/>
</dbReference>
<evidence type="ECO:0000256" key="6">
    <source>
        <dbReference type="ARBA" id="ARBA00009320"/>
    </source>
</evidence>
<dbReference type="InterPro" id="IPR005785">
    <property type="entry name" value="B_amino_transI"/>
</dbReference>
<dbReference type="GO" id="GO:0009099">
    <property type="term" value="P:L-valine biosynthetic process"/>
    <property type="evidence" value="ECO:0007669"/>
    <property type="project" value="UniProtKB-UniPathway"/>
</dbReference>
<dbReference type="InterPro" id="IPR018300">
    <property type="entry name" value="Aminotrans_IV_CS"/>
</dbReference>
<dbReference type="PROSITE" id="PS00770">
    <property type="entry name" value="AA_TRANSFER_CLASS_4"/>
    <property type="match status" value="1"/>
</dbReference>
<comment type="cofactor">
    <cofactor evidence="1 16">
        <name>pyridoxal 5'-phosphate</name>
        <dbReference type="ChEBI" id="CHEBI:597326"/>
    </cofactor>
</comment>
<evidence type="ECO:0000256" key="1">
    <source>
        <dbReference type="ARBA" id="ARBA00001933"/>
    </source>
</evidence>
<dbReference type="NCBIfam" id="NF005146">
    <property type="entry name" value="PRK06606.1"/>
    <property type="match status" value="1"/>
</dbReference>
<evidence type="ECO:0000256" key="9">
    <source>
        <dbReference type="ARBA" id="ARBA00022679"/>
    </source>
</evidence>
<comment type="similarity">
    <text evidence="6 15">Belongs to the class-IV pyridoxal-phosphate-dependent aminotransferase family.</text>
</comment>
<dbReference type="AlphaFoldDB" id="A0A367F768"/>
<reference evidence="18 19" key="1">
    <citation type="submission" date="2018-06" db="EMBL/GenBank/DDBJ databases">
        <title>Sphaerisporangium craniellae sp. nov., isolated from a marine sponge in the South China Sea.</title>
        <authorList>
            <person name="Li L."/>
        </authorList>
    </citation>
    <scope>NUCLEOTIDE SEQUENCE [LARGE SCALE GENOMIC DNA]</scope>
    <source>
        <strain evidence="18 19">CCTCC AA 208026</strain>
    </source>
</reference>
<evidence type="ECO:0000256" key="5">
    <source>
        <dbReference type="ARBA" id="ARBA00005072"/>
    </source>
</evidence>
<dbReference type="PANTHER" id="PTHR42743">
    <property type="entry name" value="AMINO-ACID AMINOTRANSFERASE"/>
    <property type="match status" value="1"/>
</dbReference>
<dbReference type="InterPro" id="IPR043131">
    <property type="entry name" value="BCAT-like_N"/>
</dbReference>
<dbReference type="UniPathway" id="UPA00047">
    <property type="reaction ID" value="UER00058"/>
</dbReference>
<evidence type="ECO:0000256" key="16">
    <source>
        <dbReference type="RuleBase" id="RU004516"/>
    </source>
</evidence>
<dbReference type="NCBIfam" id="TIGR01122">
    <property type="entry name" value="ilvE_I"/>
    <property type="match status" value="1"/>
</dbReference>
<comment type="caution">
    <text evidence="18">The sequence shown here is derived from an EMBL/GenBank/DDBJ whole genome shotgun (WGS) entry which is preliminary data.</text>
</comment>
<evidence type="ECO:0000256" key="11">
    <source>
        <dbReference type="ARBA" id="ARBA00023304"/>
    </source>
</evidence>
<dbReference type="EMBL" id="QOIL01000020">
    <property type="protein sequence ID" value="RCG26206.1"/>
    <property type="molecule type" value="Genomic_DNA"/>
</dbReference>
<dbReference type="SUPFAM" id="SSF56752">
    <property type="entry name" value="D-aminoacid aminotransferase-like PLP-dependent enzymes"/>
    <property type="match status" value="1"/>
</dbReference>
<dbReference type="GO" id="GO:0052656">
    <property type="term" value="F:L-isoleucine-2-oxoglutarate transaminase activity"/>
    <property type="evidence" value="ECO:0007669"/>
    <property type="project" value="RHEA"/>
</dbReference>
<dbReference type="CDD" id="cd00449">
    <property type="entry name" value="PLPDE_IV"/>
    <property type="match status" value="1"/>
</dbReference>
<evidence type="ECO:0000256" key="12">
    <source>
        <dbReference type="ARBA" id="ARBA00048212"/>
    </source>
</evidence>
<dbReference type="GO" id="GO:0052655">
    <property type="term" value="F:L-valine-2-oxoglutarate transaminase activity"/>
    <property type="evidence" value="ECO:0007669"/>
    <property type="project" value="RHEA"/>
</dbReference>
<comment type="pathway">
    <text evidence="5 17">Amino-acid biosynthesis; L-leucine biosynthesis; L-leucine from 3-methyl-2-oxobutanoate: step 4/4.</text>
</comment>
<keyword evidence="19" id="KW-1185">Reference proteome</keyword>
<sequence>MREPSTTHVYFDGQITEADKARPSLWSYSLHYGYGVFEGLRAYDHGGTARIFRLDEHVERLYASARTLGIPLEHDRAALAEAHHEVLRANGLTAGYIRPIVFVGDGLSGLTTRDLDVHVAILAWSWEAGHAVPPPGVRLCVSARRRPPADSFPPHAKATGNYVVSKLAHNEAVARGYDDAVMLDADGHVAEATALNIFAVRGDRLLTPAPHACLPGITRAAVMELAAGAGLDVREAVMDVPALTGADEVFLTSTAAGVRPVWQVEERPIGSGTTGPVTRRLAELYDDLVSR</sequence>
<proteinExistence type="inferred from homology"/>
<comment type="pathway">
    <text evidence="4 17">Amino-acid biosynthesis; L-valine biosynthesis; L-valine from pyruvate: step 4/4.</text>
</comment>
<dbReference type="GO" id="GO:0052654">
    <property type="term" value="F:L-leucine-2-oxoglutarate transaminase activity"/>
    <property type="evidence" value="ECO:0007669"/>
    <property type="project" value="RHEA"/>
</dbReference>
<keyword evidence="10 16" id="KW-0663">Pyridoxal phosphate</keyword>
<evidence type="ECO:0000313" key="18">
    <source>
        <dbReference type="EMBL" id="RCG26206.1"/>
    </source>
</evidence>
<dbReference type="EC" id="2.6.1.42" evidence="17"/>
<comment type="catalytic activity">
    <reaction evidence="13 17">
        <text>L-isoleucine + 2-oxoglutarate = (S)-3-methyl-2-oxopentanoate + L-glutamate</text>
        <dbReference type="Rhea" id="RHEA:24801"/>
        <dbReference type="ChEBI" id="CHEBI:16810"/>
        <dbReference type="ChEBI" id="CHEBI:29985"/>
        <dbReference type="ChEBI" id="CHEBI:35146"/>
        <dbReference type="ChEBI" id="CHEBI:58045"/>
        <dbReference type="EC" id="2.6.1.42"/>
    </reaction>
</comment>
<keyword evidence="11 17" id="KW-0100">Branched-chain amino acid biosynthesis</keyword>
<comment type="pathway">
    <text evidence="3 17">Amino-acid biosynthesis; L-isoleucine biosynthesis; L-isoleucine from 2-oxobutanoate: step 4/4.</text>
</comment>
<dbReference type="InterPro" id="IPR036038">
    <property type="entry name" value="Aminotransferase-like"/>
</dbReference>
<dbReference type="Gene3D" id="3.20.10.10">
    <property type="entry name" value="D-amino Acid Aminotransferase, subunit A, domain 2"/>
    <property type="match status" value="1"/>
</dbReference>
<name>A0A367F768_9ACTN</name>
<gene>
    <name evidence="17" type="primary">ilvE</name>
    <name evidence="18" type="ORF">DQ384_30000</name>
</gene>
<dbReference type="PANTHER" id="PTHR42743:SF11">
    <property type="entry name" value="AMINODEOXYCHORISMATE LYASE"/>
    <property type="match status" value="1"/>
</dbReference>
<organism evidence="18 19">
    <name type="scientific">Sphaerisporangium album</name>
    <dbReference type="NCBI Taxonomy" id="509200"/>
    <lineage>
        <taxon>Bacteria</taxon>
        <taxon>Bacillati</taxon>
        <taxon>Actinomycetota</taxon>
        <taxon>Actinomycetes</taxon>
        <taxon>Streptosporangiales</taxon>
        <taxon>Streptosporangiaceae</taxon>
        <taxon>Sphaerisporangium</taxon>
    </lineage>
</organism>
<dbReference type="UniPathway" id="UPA00048">
    <property type="reaction ID" value="UER00073"/>
</dbReference>
<evidence type="ECO:0000256" key="7">
    <source>
        <dbReference type="ARBA" id="ARBA00022576"/>
    </source>
</evidence>
<protein>
    <recommendedName>
        <fullName evidence="17">Branched-chain-amino-acid aminotransferase</fullName>
        <shortName evidence="17">BCAT</shortName>
        <ecNumber evidence="17">2.6.1.42</ecNumber>
    </recommendedName>
</protein>
<evidence type="ECO:0000256" key="17">
    <source>
        <dbReference type="RuleBase" id="RU364094"/>
    </source>
</evidence>
<dbReference type="Pfam" id="PF01063">
    <property type="entry name" value="Aminotran_4"/>
    <property type="match status" value="1"/>
</dbReference>
<comment type="catalytic activity">
    <reaction evidence="12 17">
        <text>L-valine + 2-oxoglutarate = 3-methyl-2-oxobutanoate + L-glutamate</text>
        <dbReference type="Rhea" id="RHEA:24813"/>
        <dbReference type="ChEBI" id="CHEBI:11851"/>
        <dbReference type="ChEBI" id="CHEBI:16810"/>
        <dbReference type="ChEBI" id="CHEBI:29985"/>
        <dbReference type="ChEBI" id="CHEBI:57762"/>
        <dbReference type="EC" id="2.6.1.42"/>
    </reaction>
</comment>
<keyword evidence="8 17" id="KW-0028">Amino-acid biosynthesis</keyword>
<accession>A0A367F768</accession>
<keyword evidence="7 17" id="KW-0032">Aminotransferase</keyword>
<evidence type="ECO:0000256" key="15">
    <source>
        <dbReference type="RuleBase" id="RU004106"/>
    </source>
</evidence>
<dbReference type="FunFam" id="3.20.10.10:FF:000002">
    <property type="entry name" value="D-alanine aminotransferase"/>
    <property type="match status" value="1"/>
</dbReference>
<dbReference type="GO" id="GO:0009098">
    <property type="term" value="P:L-leucine biosynthetic process"/>
    <property type="evidence" value="ECO:0007669"/>
    <property type="project" value="UniProtKB-UniPathway"/>
</dbReference>
<evidence type="ECO:0000256" key="4">
    <source>
        <dbReference type="ARBA" id="ARBA00004931"/>
    </source>
</evidence>
<evidence type="ECO:0000256" key="10">
    <source>
        <dbReference type="ARBA" id="ARBA00022898"/>
    </source>
</evidence>
<evidence type="ECO:0000256" key="14">
    <source>
        <dbReference type="ARBA" id="ARBA00049229"/>
    </source>
</evidence>
<dbReference type="UniPathway" id="UPA00049">
    <property type="reaction ID" value="UER00062"/>
</dbReference>
<comment type="catalytic activity">
    <reaction evidence="14 17">
        <text>L-leucine + 2-oxoglutarate = 4-methyl-2-oxopentanoate + L-glutamate</text>
        <dbReference type="Rhea" id="RHEA:18321"/>
        <dbReference type="ChEBI" id="CHEBI:16810"/>
        <dbReference type="ChEBI" id="CHEBI:17865"/>
        <dbReference type="ChEBI" id="CHEBI:29985"/>
        <dbReference type="ChEBI" id="CHEBI:57427"/>
        <dbReference type="EC" id="2.6.1.42"/>
    </reaction>
</comment>
<dbReference type="OrthoDB" id="9804984at2"/>
<dbReference type="RefSeq" id="WP_114032244.1">
    <property type="nucleotide sequence ID" value="NZ_QOIL01000020.1"/>
</dbReference>
<dbReference type="InterPro" id="IPR050571">
    <property type="entry name" value="Class-IV_PLP-Dep_Aminotrnsfr"/>
</dbReference>
<dbReference type="GO" id="GO:0009097">
    <property type="term" value="P:isoleucine biosynthetic process"/>
    <property type="evidence" value="ECO:0007669"/>
    <property type="project" value="UniProtKB-UniPathway"/>
</dbReference>